<keyword evidence="1" id="KW-0560">Oxidoreductase</keyword>
<sequence>MEQTFTNTEIPKGSWVLVTGVNGYVASHTADQLLQHGYRVRGTVRNLSKNQWVEDLFREKYGVDRFELVQVEDMTVPDAFDQAVKGVSGVAHVATILGHRTDLITSVIDTNRNLLVSAAREDTITRFVYTSSSEAATFSSFLEHQAGKSTQISVDTWNEVVSIFRKAFPDRELPRELPGTGETFRYEIGPDARAQDILRAMGKSGWSSLEDSLMANVSDML</sequence>
<dbReference type="RefSeq" id="XP_067477027.1">
    <property type="nucleotide sequence ID" value="XM_067622926.1"/>
</dbReference>
<feature type="domain" description="NAD-dependent epimerase/dehydratase" evidence="3">
    <location>
        <begin position="16"/>
        <end position="135"/>
    </location>
</feature>
<keyword evidence="5" id="KW-1185">Reference proteome</keyword>
<dbReference type="InterPro" id="IPR036291">
    <property type="entry name" value="NAD(P)-bd_dom_sf"/>
</dbReference>
<evidence type="ECO:0000313" key="4">
    <source>
        <dbReference type="EMBL" id="OJJ69778.1"/>
    </source>
</evidence>
<dbReference type="InterPro" id="IPR001509">
    <property type="entry name" value="Epimerase_deHydtase"/>
</dbReference>
<organism evidence="4 5">
    <name type="scientific">Aspergillus brasiliensis (strain CBS 101740 / IMI 381727 / IBT 21946)</name>
    <dbReference type="NCBI Taxonomy" id="767769"/>
    <lineage>
        <taxon>Eukaryota</taxon>
        <taxon>Fungi</taxon>
        <taxon>Dikarya</taxon>
        <taxon>Ascomycota</taxon>
        <taxon>Pezizomycotina</taxon>
        <taxon>Eurotiomycetes</taxon>
        <taxon>Eurotiomycetidae</taxon>
        <taxon>Eurotiales</taxon>
        <taxon>Aspergillaceae</taxon>
        <taxon>Aspergillus</taxon>
        <taxon>Aspergillus subgen. Circumdati</taxon>
    </lineage>
</organism>
<reference evidence="5" key="1">
    <citation type="journal article" date="2017" name="Genome Biol.">
        <title>Comparative genomics reveals high biological diversity and specific adaptations in the industrially and medically important fungal genus Aspergillus.</title>
        <authorList>
            <person name="de Vries R.P."/>
            <person name="Riley R."/>
            <person name="Wiebenga A."/>
            <person name="Aguilar-Osorio G."/>
            <person name="Amillis S."/>
            <person name="Uchima C.A."/>
            <person name="Anderluh G."/>
            <person name="Asadollahi M."/>
            <person name="Askin M."/>
            <person name="Barry K."/>
            <person name="Battaglia E."/>
            <person name="Bayram O."/>
            <person name="Benocci T."/>
            <person name="Braus-Stromeyer S.A."/>
            <person name="Caldana C."/>
            <person name="Canovas D."/>
            <person name="Cerqueira G.C."/>
            <person name="Chen F."/>
            <person name="Chen W."/>
            <person name="Choi C."/>
            <person name="Clum A."/>
            <person name="Dos Santos R.A."/>
            <person name="Damasio A.R."/>
            <person name="Diallinas G."/>
            <person name="Emri T."/>
            <person name="Fekete E."/>
            <person name="Flipphi M."/>
            <person name="Freyberg S."/>
            <person name="Gallo A."/>
            <person name="Gournas C."/>
            <person name="Habgood R."/>
            <person name="Hainaut M."/>
            <person name="Harispe M.L."/>
            <person name="Henrissat B."/>
            <person name="Hilden K.S."/>
            <person name="Hope R."/>
            <person name="Hossain A."/>
            <person name="Karabika E."/>
            <person name="Karaffa L."/>
            <person name="Karanyi Z."/>
            <person name="Krasevec N."/>
            <person name="Kuo A."/>
            <person name="Kusch H."/>
            <person name="LaButti K."/>
            <person name="Lagendijk E.L."/>
            <person name="Lapidus A."/>
            <person name="Levasseur A."/>
            <person name="Lindquist E."/>
            <person name="Lipzen A."/>
            <person name="Logrieco A.F."/>
            <person name="MacCabe A."/>
            <person name="Maekelae M.R."/>
            <person name="Malavazi I."/>
            <person name="Melin P."/>
            <person name="Meyer V."/>
            <person name="Mielnichuk N."/>
            <person name="Miskei M."/>
            <person name="Molnar A.P."/>
            <person name="Mule G."/>
            <person name="Ngan C.Y."/>
            <person name="Orejas M."/>
            <person name="Orosz E."/>
            <person name="Ouedraogo J.P."/>
            <person name="Overkamp K.M."/>
            <person name="Park H.-S."/>
            <person name="Perrone G."/>
            <person name="Piumi F."/>
            <person name="Punt P.J."/>
            <person name="Ram A.F."/>
            <person name="Ramon A."/>
            <person name="Rauscher S."/>
            <person name="Record E."/>
            <person name="Riano-Pachon D.M."/>
            <person name="Robert V."/>
            <person name="Roehrig J."/>
            <person name="Ruller R."/>
            <person name="Salamov A."/>
            <person name="Salih N.S."/>
            <person name="Samson R.A."/>
            <person name="Sandor E."/>
            <person name="Sanguinetti M."/>
            <person name="Schuetze T."/>
            <person name="Sepcic K."/>
            <person name="Shelest E."/>
            <person name="Sherlock G."/>
            <person name="Sophianopoulou V."/>
            <person name="Squina F.M."/>
            <person name="Sun H."/>
            <person name="Susca A."/>
            <person name="Todd R.B."/>
            <person name="Tsang A."/>
            <person name="Unkles S.E."/>
            <person name="van de Wiele N."/>
            <person name="van Rossen-Uffink D."/>
            <person name="Oliveira J.V."/>
            <person name="Vesth T.C."/>
            <person name="Visser J."/>
            <person name="Yu J.-H."/>
            <person name="Zhou M."/>
            <person name="Andersen M.R."/>
            <person name="Archer D.B."/>
            <person name="Baker S.E."/>
            <person name="Benoit I."/>
            <person name="Brakhage A.A."/>
            <person name="Braus G.H."/>
            <person name="Fischer R."/>
            <person name="Frisvad J.C."/>
            <person name="Goldman G.H."/>
            <person name="Houbraken J."/>
            <person name="Oakley B."/>
            <person name="Pocsi I."/>
            <person name="Scazzocchio C."/>
            <person name="Seiboth B."/>
            <person name="vanKuyk P.A."/>
            <person name="Wortman J."/>
            <person name="Dyer P.S."/>
            <person name="Grigoriev I.V."/>
        </authorList>
    </citation>
    <scope>NUCLEOTIDE SEQUENCE [LARGE SCALE GENOMIC DNA]</scope>
    <source>
        <strain evidence="5">CBS 101740 / IMI 381727 / IBT 21946</strain>
    </source>
</reference>
<evidence type="ECO:0000259" key="3">
    <source>
        <dbReference type="Pfam" id="PF01370"/>
    </source>
</evidence>
<evidence type="ECO:0000313" key="5">
    <source>
        <dbReference type="Proteomes" id="UP000184499"/>
    </source>
</evidence>
<dbReference type="EMBL" id="KV878687">
    <property type="protein sequence ID" value="OJJ69778.1"/>
    <property type="molecule type" value="Genomic_DNA"/>
</dbReference>
<accession>A0A1L9UDQ4</accession>
<dbReference type="STRING" id="767769.A0A1L9UDQ4"/>
<dbReference type="InterPro" id="IPR050425">
    <property type="entry name" value="NAD(P)_dehydrat-like"/>
</dbReference>
<dbReference type="Pfam" id="PF01370">
    <property type="entry name" value="Epimerase"/>
    <property type="match status" value="1"/>
</dbReference>
<dbReference type="SUPFAM" id="SSF51735">
    <property type="entry name" value="NAD(P)-binding Rossmann-fold domains"/>
    <property type="match status" value="1"/>
</dbReference>
<dbReference type="AlphaFoldDB" id="A0A1L9UDQ4"/>
<protein>
    <recommendedName>
        <fullName evidence="3">NAD-dependent epimerase/dehydratase domain-containing protein</fullName>
    </recommendedName>
</protein>
<dbReference type="Gene3D" id="3.40.50.720">
    <property type="entry name" value="NAD(P)-binding Rossmann-like Domain"/>
    <property type="match status" value="1"/>
</dbReference>
<evidence type="ECO:0000256" key="1">
    <source>
        <dbReference type="ARBA" id="ARBA00023002"/>
    </source>
</evidence>
<dbReference type="Proteomes" id="UP000184499">
    <property type="component" value="Unassembled WGS sequence"/>
</dbReference>
<evidence type="ECO:0000256" key="2">
    <source>
        <dbReference type="ARBA" id="ARBA00023445"/>
    </source>
</evidence>
<comment type="similarity">
    <text evidence="2">Belongs to the NAD(P)-dependent epimerase/dehydratase family. Dihydroflavonol-4-reductase subfamily.</text>
</comment>
<gene>
    <name evidence="4" type="ORF">ASPBRDRAFT_31688</name>
</gene>
<proteinExistence type="inferred from homology"/>
<dbReference type="OMA" id="KNQWVED"/>
<dbReference type="PANTHER" id="PTHR10366:SF562">
    <property type="entry name" value="ALDEHYDE REDUCTASE II (AFU_ORTHOLOGUE AFUA_1G11360)"/>
    <property type="match status" value="1"/>
</dbReference>
<dbReference type="PANTHER" id="PTHR10366">
    <property type="entry name" value="NAD DEPENDENT EPIMERASE/DEHYDRATASE"/>
    <property type="match status" value="1"/>
</dbReference>
<dbReference type="GeneID" id="93575414"/>
<dbReference type="OrthoDB" id="2735536at2759"/>
<dbReference type="GO" id="GO:0016616">
    <property type="term" value="F:oxidoreductase activity, acting on the CH-OH group of donors, NAD or NADP as acceptor"/>
    <property type="evidence" value="ECO:0007669"/>
    <property type="project" value="TreeGrafter"/>
</dbReference>
<dbReference type="VEuPathDB" id="FungiDB:ASPBRDRAFT_31688"/>
<name>A0A1L9UDQ4_ASPBC</name>